<sequence>MGPFSLIDFSEHTLAKLLLAMTATICLQEQLSLVLVTSPVPSNPSTELLEHVLNSFFAAYQGLAECDAWVVSDGFRVAEPAQRPKPKAGRIAEGMVAPYEEFRSRLDALAHVRHVRAPEHKGFAGCLHIALRKVFTPYVLVLQHDRPCLRAIDATSLLEAMEHFGVKYLGLPTKASLARTSEEYLASSWRIRPEVLQLKDTSDRVLRPLLFWYDSAHICSVEHYKDLVFRKGREWSGGFIEDSFGQEMQIALRQASSTGTWREVHQIYSTYLYDDGCGPIIGHLDGRRYRPETGRTLMEVEKRKLTGWMPSFT</sequence>
<evidence type="ECO:0000313" key="3">
    <source>
        <dbReference type="Proteomes" id="UP001642484"/>
    </source>
</evidence>
<dbReference type="Proteomes" id="UP001642484">
    <property type="component" value="Unassembled WGS sequence"/>
</dbReference>
<protein>
    <submittedName>
        <fullName evidence="2">Uncharacterized protein</fullName>
    </submittedName>
</protein>
<comment type="caution">
    <text evidence="2">The sequence shown here is derived from an EMBL/GenBank/DDBJ whole genome shotgun (WGS) entry which is preliminary data.</text>
</comment>
<dbReference type="EMBL" id="CAXAMN010012336">
    <property type="protein sequence ID" value="CAK9037917.1"/>
    <property type="molecule type" value="Genomic_DNA"/>
</dbReference>
<proteinExistence type="predicted"/>
<name>A0ABP0LFH9_9DINO</name>
<dbReference type="InterPro" id="IPR029044">
    <property type="entry name" value="Nucleotide-diphossugar_trans"/>
</dbReference>
<accession>A0ABP0LFH9</accession>
<dbReference type="EMBL" id="CAXAMN010012225">
    <property type="protein sequence ID" value="CAK9037701.1"/>
    <property type="molecule type" value="Genomic_DNA"/>
</dbReference>
<dbReference type="SUPFAM" id="SSF53448">
    <property type="entry name" value="Nucleotide-diphospho-sugar transferases"/>
    <property type="match status" value="1"/>
</dbReference>
<gene>
    <name evidence="1" type="ORF">CCMP2556_LOCUS20779</name>
    <name evidence="2" type="ORF">CCMP2556_LOCUS20851</name>
</gene>
<evidence type="ECO:0000313" key="2">
    <source>
        <dbReference type="EMBL" id="CAK9037917.1"/>
    </source>
</evidence>
<keyword evidence="3" id="KW-1185">Reference proteome</keyword>
<evidence type="ECO:0000313" key="1">
    <source>
        <dbReference type="EMBL" id="CAK9037701.1"/>
    </source>
</evidence>
<reference evidence="2 3" key="1">
    <citation type="submission" date="2024-02" db="EMBL/GenBank/DDBJ databases">
        <authorList>
            <person name="Chen Y."/>
            <person name="Shah S."/>
            <person name="Dougan E. K."/>
            <person name="Thang M."/>
            <person name="Chan C."/>
        </authorList>
    </citation>
    <scope>NUCLEOTIDE SEQUENCE [LARGE SCALE GENOMIC DNA]</scope>
</reference>
<organism evidence="2 3">
    <name type="scientific">Durusdinium trenchii</name>
    <dbReference type="NCBI Taxonomy" id="1381693"/>
    <lineage>
        <taxon>Eukaryota</taxon>
        <taxon>Sar</taxon>
        <taxon>Alveolata</taxon>
        <taxon>Dinophyceae</taxon>
        <taxon>Suessiales</taxon>
        <taxon>Symbiodiniaceae</taxon>
        <taxon>Durusdinium</taxon>
    </lineage>
</organism>